<evidence type="ECO:0000256" key="1">
    <source>
        <dbReference type="SAM" id="MobiDB-lite"/>
    </source>
</evidence>
<feature type="compositionally biased region" description="Basic and acidic residues" evidence="1">
    <location>
        <begin position="159"/>
        <end position="170"/>
    </location>
</feature>
<evidence type="ECO:0000313" key="2">
    <source>
        <dbReference type="EMBL" id="KAJ1163302.1"/>
    </source>
</evidence>
<keyword evidence="3" id="KW-1185">Reference proteome</keyword>
<dbReference type="AlphaFoldDB" id="A0AAV7SGU9"/>
<accession>A0AAV7SGU9</accession>
<dbReference type="EMBL" id="JANPWB010000008">
    <property type="protein sequence ID" value="KAJ1163302.1"/>
    <property type="molecule type" value="Genomic_DNA"/>
</dbReference>
<comment type="caution">
    <text evidence="2">The sequence shown here is derived from an EMBL/GenBank/DDBJ whole genome shotgun (WGS) entry which is preliminary data.</text>
</comment>
<sequence length="206" mass="23514">MSVLDKNASLHEDDIEYVVALVDDLQEGHIISRKVWKDALCEDDTLQKVVNRSENGWPKERNLESDLNSFFQVADELSVVEGLLLRYELLVPPTKLREKLFVHAREGHQVIPVFKRTENPEGRPRAKEYAEWREETTQLERHRMADEQDRVGPTPQAPEKTETGGEERPGVDLGNLKRNAGTGAETCFVPGRGSRRYGLLAQSDYF</sequence>
<proteinExistence type="predicted"/>
<evidence type="ECO:0000313" key="3">
    <source>
        <dbReference type="Proteomes" id="UP001066276"/>
    </source>
</evidence>
<gene>
    <name evidence="2" type="ORF">NDU88_003762</name>
</gene>
<organism evidence="2 3">
    <name type="scientific">Pleurodeles waltl</name>
    <name type="common">Iberian ribbed newt</name>
    <dbReference type="NCBI Taxonomy" id="8319"/>
    <lineage>
        <taxon>Eukaryota</taxon>
        <taxon>Metazoa</taxon>
        <taxon>Chordata</taxon>
        <taxon>Craniata</taxon>
        <taxon>Vertebrata</taxon>
        <taxon>Euteleostomi</taxon>
        <taxon>Amphibia</taxon>
        <taxon>Batrachia</taxon>
        <taxon>Caudata</taxon>
        <taxon>Salamandroidea</taxon>
        <taxon>Salamandridae</taxon>
        <taxon>Pleurodelinae</taxon>
        <taxon>Pleurodeles</taxon>
    </lineage>
</organism>
<dbReference type="Proteomes" id="UP001066276">
    <property type="component" value="Chromosome 4_2"/>
</dbReference>
<reference evidence="2" key="1">
    <citation type="journal article" date="2022" name="bioRxiv">
        <title>Sequencing and chromosome-scale assembly of the giantPleurodeles waltlgenome.</title>
        <authorList>
            <person name="Brown T."/>
            <person name="Elewa A."/>
            <person name="Iarovenko S."/>
            <person name="Subramanian E."/>
            <person name="Araus A.J."/>
            <person name="Petzold A."/>
            <person name="Susuki M."/>
            <person name="Suzuki K.-i.T."/>
            <person name="Hayashi T."/>
            <person name="Toyoda A."/>
            <person name="Oliveira C."/>
            <person name="Osipova E."/>
            <person name="Leigh N.D."/>
            <person name="Simon A."/>
            <person name="Yun M.H."/>
        </authorList>
    </citation>
    <scope>NUCLEOTIDE SEQUENCE</scope>
    <source>
        <strain evidence="2">20211129_DDA</strain>
        <tissue evidence="2">Liver</tissue>
    </source>
</reference>
<feature type="compositionally biased region" description="Basic and acidic residues" evidence="1">
    <location>
        <begin position="141"/>
        <end position="150"/>
    </location>
</feature>
<feature type="region of interest" description="Disordered" evidence="1">
    <location>
        <begin position="141"/>
        <end position="192"/>
    </location>
</feature>
<protein>
    <submittedName>
        <fullName evidence="2">Uncharacterized protein</fullName>
    </submittedName>
</protein>
<name>A0AAV7SGU9_PLEWA</name>